<evidence type="ECO:0000313" key="2">
    <source>
        <dbReference type="Proteomes" id="UP001207468"/>
    </source>
</evidence>
<dbReference type="Proteomes" id="UP001207468">
    <property type="component" value="Unassembled WGS sequence"/>
</dbReference>
<proteinExistence type="predicted"/>
<name>A0ACC0UP00_9AGAM</name>
<protein>
    <submittedName>
        <fullName evidence="1">Uncharacterized protein</fullName>
    </submittedName>
</protein>
<dbReference type="EMBL" id="JAGFNK010000005">
    <property type="protein sequence ID" value="KAI9512804.1"/>
    <property type="molecule type" value="Genomic_DNA"/>
</dbReference>
<organism evidence="1 2">
    <name type="scientific">Russula earlei</name>
    <dbReference type="NCBI Taxonomy" id="71964"/>
    <lineage>
        <taxon>Eukaryota</taxon>
        <taxon>Fungi</taxon>
        <taxon>Dikarya</taxon>
        <taxon>Basidiomycota</taxon>
        <taxon>Agaricomycotina</taxon>
        <taxon>Agaricomycetes</taxon>
        <taxon>Russulales</taxon>
        <taxon>Russulaceae</taxon>
        <taxon>Russula</taxon>
    </lineage>
</organism>
<gene>
    <name evidence="1" type="ORF">F5148DRAFT_1145794</name>
</gene>
<evidence type="ECO:0000313" key="1">
    <source>
        <dbReference type="EMBL" id="KAI9512804.1"/>
    </source>
</evidence>
<sequence length="414" mass="44156">MRFNILFLSIFGAFVNVQGFHFTSTKLTQCGQLNVSWTGGQPPFVLTIVPVHGTPIVFNLNASTISNGVGSFVARLSLALNRQFLLVMSDATGFATGGISPLMTVQPPMPGDICNLTQPSPDFLFTVDPTLQQCRPFGFYSFSNAIQPVKIYGVVPGGRGTVLNPPTGPLFQFVWKAASVPADTSILFYMSDARNRRGGVSDILVSGSTADASCLNLNSPSSIASSTNAPARATATSAAGPQAKKGSNGPRPEIIIGAVIGLTILFTGLVLVLVRLRKREGSTPSPRRPNDIDEDFRKEPALLGQVDPFPPPSTTDISHEMTRLSSSGHVKPLPLPDDQVVPEPDGALLSSVSLSGPRTSNTPPPRSPSPSTRVLVHRDAEELVEEDGIIELPPEYDENRRPLVFHVAPNDTPS</sequence>
<reference evidence="1" key="1">
    <citation type="submission" date="2021-03" db="EMBL/GenBank/DDBJ databases">
        <title>Evolutionary priming and transition to the ectomycorrhizal habit in an iconic lineage of mushroom-forming fungi: is preadaptation a requirement?</title>
        <authorList>
            <consortium name="DOE Joint Genome Institute"/>
            <person name="Looney B.P."/>
            <person name="Miyauchi S."/>
            <person name="Morin E."/>
            <person name="Drula E."/>
            <person name="Courty P.E."/>
            <person name="Chicoki N."/>
            <person name="Fauchery L."/>
            <person name="Kohler A."/>
            <person name="Kuo A."/>
            <person name="LaButti K."/>
            <person name="Pangilinan J."/>
            <person name="Lipzen A."/>
            <person name="Riley R."/>
            <person name="Andreopoulos W."/>
            <person name="He G."/>
            <person name="Johnson J."/>
            <person name="Barry K.W."/>
            <person name="Grigoriev I.V."/>
            <person name="Nagy L."/>
            <person name="Hibbett D."/>
            <person name="Henrissat B."/>
            <person name="Matheny P.B."/>
            <person name="Labbe J."/>
            <person name="Martin A.F."/>
        </authorList>
    </citation>
    <scope>NUCLEOTIDE SEQUENCE</scope>
    <source>
        <strain evidence="1">BPL698</strain>
    </source>
</reference>
<comment type="caution">
    <text evidence="1">The sequence shown here is derived from an EMBL/GenBank/DDBJ whole genome shotgun (WGS) entry which is preliminary data.</text>
</comment>
<accession>A0ACC0UP00</accession>
<keyword evidence="2" id="KW-1185">Reference proteome</keyword>